<dbReference type="Proteomes" id="UP000187151">
    <property type="component" value="Unassembled WGS sequence"/>
</dbReference>
<comment type="caution">
    <text evidence="2">The sequence shown here is derived from an EMBL/GenBank/DDBJ whole genome shotgun (WGS) entry which is preliminary data.</text>
</comment>
<name>A0ABX3GCQ1_9ACTN</name>
<feature type="region of interest" description="Disordered" evidence="1">
    <location>
        <begin position="52"/>
        <end position="112"/>
    </location>
</feature>
<protein>
    <submittedName>
        <fullName evidence="2">Uncharacterized protein</fullName>
    </submittedName>
</protein>
<gene>
    <name evidence="2" type="ORF">AVW11_04025</name>
</gene>
<evidence type="ECO:0000313" key="2">
    <source>
        <dbReference type="EMBL" id="OLZ72568.1"/>
    </source>
</evidence>
<dbReference type="RefSeq" id="WP_076043241.1">
    <property type="nucleotide sequence ID" value="NZ_MQUR01000005.1"/>
</dbReference>
<accession>A0ABX3GCQ1</accession>
<evidence type="ECO:0000256" key="1">
    <source>
        <dbReference type="SAM" id="MobiDB-lite"/>
    </source>
</evidence>
<evidence type="ECO:0000313" key="3">
    <source>
        <dbReference type="Proteomes" id="UP000187151"/>
    </source>
</evidence>
<organism evidence="2 3">
    <name type="scientific">Streptomyces amritsarensis</name>
    <dbReference type="NCBI Taxonomy" id="681158"/>
    <lineage>
        <taxon>Bacteria</taxon>
        <taxon>Bacillati</taxon>
        <taxon>Actinomycetota</taxon>
        <taxon>Actinomycetes</taxon>
        <taxon>Kitasatosporales</taxon>
        <taxon>Streptomycetaceae</taxon>
        <taxon>Streptomyces</taxon>
    </lineage>
</organism>
<dbReference type="EMBL" id="MQUR01000005">
    <property type="protein sequence ID" value="OLZ72568.1"/>
    <property type="molecule type" value="Genomic_DNA"/>
</dbReference>
<keyword evidence="3" id="KW-1185">Reference proteome</keyword>
<feature type="compositionally biased region" description="Basic and acidic residues" evidence="1">
    <location>
        <begin position="58"/>
        <end position="67"/>
    </location>
</feature>
<reference evidence="2 3" key="1">
    <citation type="submission" date="2016-01" db="EMBL/GenBank/DDBJ databases">
        <title>Streptomyces amritsarensis strain MTCC 11845 genome sequencing and assembly.</title>
        <authorList>
            <person name="Sharma D."/>
            <person name="Nair G.R."/>
            <person name="Kaur G."/>
            <person name="Manhas R.K."/>
            <person name="Mayilraj S."/>
        </authorList>
    </citation>
    <scope>NUCLEOTIDE SEQUENCE [LARGE SCALE GENOMIC DNA]</scope>
    <source>
        <strain evidence="2 3">MTCC 11845</strain>
    </source>
</reference>
<sequence>MTIKRSKASFAVSVNGVPRVVPAGQLVDASDPVIKGRETLFEDAEAYVYDRTPQVERATAEPGERRSLTGRKTAARKAATSKPAPTEKPQESAETQAEGEPQGAAETEEAQS</sequence>
<proteinExistence type="predicted"/>